<evidence type="ECO:0000313" key="4">
    <source>
        <dbReference type="EMBL" id="SDN87353.1"/>
    </source>
</evidence>
<dbReference type="GO" id="GO:0016798">
    <property type="term" value="F:hydrolase activity, acting on glycosyl bonds"/>
    <property type="evidence" value="ECO:0007669"/>
    <property type="project" value="InterPro"/>
</dbReference>
<keyword evidence="1" id="KW-0378">Hydrolase</keyword>
<evidence type="ECO:0000256" key="2">
    <source>
        <dbReference type="SAM" id="SignalP"/>
    </source>
</evidence>
<sequence>MKKQNLLLVLMLVFLPYASMFAFDFEVDGVCYNKLSDSEVEVTDKSDGYTGEVFIPSTISYNDVIYSVIGIGSKAFANSSARIRSGKDHKPNSVTISEGIKYIAGNAFVRCSKMLSISFPTSLTSIGNYAFQNCSGLLSISILGSSVSINEHAFKDCSALKSIYIPNSRESFSGNVFEGCDSVEYVNLNCEVIEPCFRGLKSLKEVVLGDNVKTISDGAFDGCSALTSVPLNRNVMSIGNSAFSGCYKLESISLSENLINIGDYAFSGCSQLTTVIIPNSVTHIGQGAFYGCVKLSSAILSQNITAIKDYTFSNCSLNSVTIPEKVDSIGDYAFRGCDFASVIVPNNVTYLGKSVFSGCTNLSSVSISPNITEINDYTFSGCALTSVTIPKGVISIGYGAFYGCSNLNSIIIPESVQKIEGDAFSNTPWYENQPDGLIYLGLIAYKYKGSMPENTSLEIKDGTLGIAGSAFSNYDNLVSITIPESVINIGPYAFYYCNYLKSIIIPSGVTCIEDATFQNCINLESVSLPGIKSIGDNAFNNCVSLASVAFPDSLLTIGSNAFCYCGLTSVAVPDSVKAIAPSAFSYCFNLKDITIGNHVEKIEEYAFWNCTNLSSITILNGVPPIIKQKTFSSYTATVIVPMGCKDVYQNNEGWKNFTNIVENPNVAIIDINEKNYPDVNFRNYLMSQEYGKDGIITNVEIAGIITLDVSNLGISDLKGIEYFTALKKLLCYKNNLTELNLSANKQLKEVDCYSNRIMGAKMDSLIASLPTLNEGEGSLYVLDATEEGNICFAEQVTSAKSKGWIVYHYTGSDWQEYEGRESGILISEENFPDENFRKYLMKQDYGKDMIITDDEISAITSININAYSYSYDRAEGEITSLKGIEYFTFLQSLLCEGNKLTSLDVSKNTRLMTLSCLGNLLTELDVSKNTKLIEINCGYNSLTSLDLSNNAALTSVVCGCNRLTSLDLSNNNQLTYLSCHHNKIQSLDLSKNKALTLLNCPDNQLTDIDISKSTALTFVYCAYNQLTSLDVSKNGVLEELACMGNQLTKLDVSKNPKLKTLKCQGNRINGESMDQLIESLPVQESAVFCVIDTYFPEENICTHKQVKKANEKGWKVMCGSDFWNSGPDRYRPDYKEYEGSYPVIQLTNGDFEIWEDGLPTGWKSASTASSATLTQSTDAHSGSYSVNVKGEESLNKRLASQEINLDADTYVFSFWVKPTTSDPAQVRPGYVTVVDGKAGNYKYGTYETLNSGWQQVSMEFTLEADATICLVVMNPKKSNYSSGKDVLIDDAMLTRKSSSGISTVTLDDRKRTGIYDLYGRKLNEPRKGINIIGGKKVLIH</sequence>
<dbReference type="RefSeq" id="WP_176756926.1">
    <property type="nucleotide sequence ID" value="NZ_FNIW01000004.1"/>
</dbReference>
<evidence type="ECO:0000256" key="1">
    <source>
        <dbReference type="ARBA" id="ARBA00022801"/>
    </source>
</evidence>
<name>A0A1H0EYE9_9BACT</name>
<comment type="caution">
    <text evidence="4">The sequence shown here is derived from an EMBL/GenBank/DDBJ whole genome shotgun (WGS) entry which is preliminary data.</text>
</comment>
<dbReference type="SUPFAM" id="SSF52058">
    <property type="entry name" value="L domain-like"/>
    <property type="match status" value="4"/>
</dbReference>
<dbReference type="EMBL" id="FNIW01000004">
    <property type="protein sequence ID" value="SDN87353.1"/>
    <property type="molecule type" value="Genomic_DNA"/>
</dbReference>
<dbReference type="InterPro" id="IPR032675">
    <property type="entry name" value="LRR_dom_sf"/>
</dbReference>
<dbReference type="Proteomes" id="UP000199134">
    <property type="component" value="Unassembled WGS sequence"/>
</dbReference>
<dbReference type="Pfam" id="PF13306">
    <property type="entry name" value="LRR_5"/>
    <property type="match status" value="4"/>
</dbReference>
<accession>A0A1H0EYE9</accession>
<dbReference type="SUPFAM" id="SSF49785">
    <property type="entry name" value="Galactose-binding domain-like"/>
    <property type="match status" value="1"/>
</dbReference>
<dbReference type="PANTHER" id="PTHR45661:SF3">
    <property type="entry name" value="IG-LIKE DOMAIN-CONTAINING PROTEIN"/>
    <property type="match status" value="1"/>
</dbReference>
<protein>
    <submittedName>
        <fullName evidence="4">Carbohydrate binding domain-containing protein</fullName>
    </submittedName>
</protein>
<reference evidence="5" key="1">
    <citation type="submission" date="2016-10" db="EMBL/GenBank/DDBJ databases">
        <authorList>
            <person name="de Groot N.N."/>
        </authorList>
    </citation>
    <scope>NUCLEOTIDE SEQUENCE [LARGE SCALE GENOMIC DNA]</scope>
    <source>
        <strain evidence="5">BP1-145</strain>
    </source>
</reference>
<dbReference type="InterPro" id="IPR003305">
    <property type="entry name" value="CenC_carb-bd"/>
</dbReference>
<dbReference type="InterPro" id="IPR026906">
    <property type="entry name" value="LRR_5"/>
</dbReference>
<organism evidence="4 5">
    <name type="scientific">Prevotella communis</name>
    <dbReference type="NCBI Taxonomy" id="2913614"/>
    <lineage>
        <taxon>Bacteria</taxon>
        <taxon>Pseudomonadati</taxon>
        <taxon>Bacteroidota</taxon>
        <taxon>Bacteroidia</taxon>
        <taxon>Bacteroidales</taxon>
        <taxon>Prevotellaceae</taxon>
        <taxon>Prevotella</taxon>
    </lineage>
</organism>
<dbReference type="Pfam" id="PF02018">
    <property type="entry name" value="CBM_4_9"/>
    <property type="match status" value="1"/>
</dbReference>
<dbReference type="Gene3D" id="3.40.50.12480">
    <property type="match status" value="1"/>
</dbReference>
<feature type="signal peptide" evidence="2">
    <location>
        <begin position="1"/>
        <end position="22"/>
    </location>
</feature>
<proteinExistence type="predicted"/>
<evidence type="ECO:0000259" key="3">
    <source>
        <dbReference type="Pfam" id="PF02018"/>
    </source>
</evidence>
<keyword evidence="2" id="KW-0732">Signal</keyword>
<gene>
    <name evidence="4" type="ORF">SAMN04487900_104112</name>
</gene>
<dbReference type="PANTHER" id="PTHR45661">
    <property type="entry name" value="SURFACE ANTIGEN"/>
    <property type="match status" value="1"/>
</dbReference>
<feature type="domain" description="CBM-cenC" evidence="3">
    <location>
        <begin position="1146"/>
        <end position="1273"/>
    </location>
</feature>
<feature type="chain" id="PRO_5011759094" evidence="2">
    <location>
        <begin position="23"/>
        <end position="1340"/>
    </location>
</feature>
<dbReference type="InterPro" id="IPR053139">
    <property type="entry name" value="Surface_bspA-like"/>
</dbReference>
<evidence type="ECO:0000313" key="5">
    <source>
        <dbReference type="Proteomes" id="UP000199134"/>
    </source>
</evidence>
<dbReference type="InterPro" id="IPR008979">
    <property type="entry name" value="Galactose-bd-like_sf"/>
</dbReference>
<dbReference type="Gene3D" id="2.60.120.260">
    <property type="entry name" value="Galactose-binding domain-like"/>
    <property type="match status" value="1"/>
</dbReference>
<dbReference type="Gene3D" id="3.80.10.10">
    <property type="entry name" value="Ribonuclease Inhibitor"/>
    <property type="match status" value="8"/>
</dbReference>